<name>A0A0F3PEY3_RICRH</name>
<organism evidence="1 2">
    <name type="scientific">Rickettsia rhipicephali str. Ect</name>
    <dbReference type="NCBI Taxonomy" id="1359199"/>
    <lineage>
        <taxon>Bacteria</taxon>
        <taxon>Pseudomonadati</taxon>
        <taxon>Pseudomonadota</taxon>
        <taxon>Alphaproteobacteria</taxon>
        <taxon>Rickettsiales</taxon>
        <taxon>Rickettsiaceae</taxon>
        <taxon>Rickettsieae</taxon>
        <taxon>Rickettsia</taxon>
        <taxon>spotted fever group</taxon>
    </lineage>
</organism>
<reference evidence="1 2" key="1">
    <citation type="submission" date="2015-01" db="EMBL/GenBank/DDBJ databases">
        <title>Genome Sequencing of Rickettsiales.</title>
        <authorList>
            <person name="Daugherty S.C."/>
            <person name="Su Q."/>
            <person name="Abolude K."/>
            <person name="Beier-Sexton M."/>
            <person name="Carlyon J.A."/>
            <person name="Carter R."/>
            <person name="Day N.P."/>
            <person name="Dumler S.J."/>
            <person name="Dyachenko V."/>
            <person name="Godinez A."/>
            <person name="Kurtti T.J."/>
            <person name="Lichay M."/>
            <person name="Mullins K.E."/>
            <person name="Ott S."/>
            <person name="Pappas-Brown V."/>
            <person name="Paris D.H."/>
            <person name="Patel P."/>
            <person name="Richards A.L."/>
            <person name="Sadzewicz L."/>
            <person name="Sears K."/>
            <person name="Seidman D."/>
            <person name="Sengamalay N."/>
            <person name="Stenos J."/>
            <person name="Tallon L.J."/>
            <person name="Vincent G."/>
            <person name="Fraser C.M."/>
            <person name="Munderloh U."/>
            <person name="Dunning-Hotopp J.C."/>
        </authorList>
    </citation>
    <scope>NUCLEOTIDE SEQUENCE [LARGE SCALE GENOMIC DNA]</scope>
    <source>
        <strain evidence="1 2">Ect</strain>
    </source>
</reference>
<gene>
    <name evidence="1" type="ORF">RMAECT_0895</name>
</gene>
<dbReference type="Proteomes" id="UP000033591">
    <property type="component" value="Unassembled WGS sequence"/>
</dbReference>
<accession>A0A0F3PEY3</accession>
<evidence type="ECO:0000313" key="1">
    <source>
        <dbReference type="EMBL" id="KJV78471.1"/>
    </source>
</evidence>
<protein>
    <submittedName>
        <fullName evidence="1">Uncharacterized protein</fullName>
    </submittedName>
</protein>
<proteinExistence type="predicted"/>
<evidence type="ECO:0000313" key="2">
    <source>
        <dbReference type="Proteomes" id="UP000033591"/>
    </source>
</evidence>
<sequence>MYSLTNFSSFYREISLSNSANCFSIKGSNVYSLKAISCKPPHNHFAKK</sequence>
<dbReference type="AlphaFoldDB" id="A0A0F3PEY3"/>
<dbReference type="PATRIC" id="fig|1359199.3.peg.879"/>
<comment type="caution">
    <text evidence="1">The sequence shown here is derived from an EMBL/GenBank/DDBJ whole genome shotgun (WGS) entry which is preliminary data.</text>
</comment>
<dbReference type="EMBL" id="LAOC01000001">
    <property type="protein sequence ID" value="KJV78471.1"/>
    <property type="molecule type" value="Genomic_DNA"/>
</dbReference>